<organism evidence="1 2">
    <name type="scientific">Kribbella kalugense</name>
    <dbReference type="NCBI Taxonomy" id="2512221"/>
    <lineage>
        <taxon>Bacteria</taxon>
        <taxon>Bacillati</taxon>
        <taxon>Actinomycetota</taxon>
        <taxon>Actinomycetes</taxon>
        <taxon>Propionibacteriales</taxon>
        <taxon>Kribbellaceae</taxon>
        <taxon>Kribbella</taxon>
    </lineage>
</organism>
<protein>
    <submittedName>
        <fullName evidence="1">Cytidine deaminase</fullName>
    </submittedName>
</protein>
<dbReference type="Gene3D" id="3.40.140.10">
    <property type="entry name" value="Cytidine Deaminase, domain 2"/>
    <property type="match status" value="1"/>
</dbReference>
<dbReference type="EMBL" id="SODF01000001">
    <property type="protein sequence ID" value="TDW23841.1"/>
    <property type="molecule type" value="Genomic_DNA"/>
</dbReference>
<gene>
    <name evidence="1" type="ORF">EV650_2701</name>
</gene>
<dbReference type="AlphaFoldDB" id="A0A4R8A2J3"/>
<accession>A0A4R8A2J3</accession>
<dbReference type="InterPro" id="IPR016193">
    <property type="entry name" value="Cytidine_deaminase-like"/>
</dbReference>
<dbReference type="GO" id="GO:0003824">
    <property type="term" value="F:catalytic activity"/>
    <property type="evidence" value="ECO:0007669"/>
    <property type="project" value="InterPro"/>
</dbReference>
<evidence type="ECO:0000313" key="2">
    <source>
        <dbReference type="Proteomes" id="UP000295447"/>
    </source>
</evidence>
<keyword evidence="2" id="KW-1185">Reference proteome</keyword>
<dbReference type="Proteomes" id="UP000295447">
    <property type="component" value="Unassembled WGS sequence"/>
</dbReference>
<sequence length="117" mass="12146">MNFLELFLSDLSAEDAKLVTLARAARARTRAAEGAAVRDSDGRTYAACTVALDTVELTALQLAVAMALSSGVKGLEAAAVVTDAESVNIDVVRYFAGANIPVVHAQGTGEVRDVVHS</sequence>
<proteinExistence type="predicted"/>
<dbReference type="SUPFAM" id="SSF53927">
    <property type="entry name" value="Cytidine deaminase-like"/>
    <property type="match status" value="1"/>
</dbReference>
<comment type="caution">
    <text evidence="1">The sequence shown here is derived from an EMBL/GenBank/DDBJ whole genome shotgun (WGS) entry which is preliminary data.</text>
</comment>
<name>A0A4R8A2J3_9ACTN</name>
<evidence type="ECO:0000313" key="1">
    <source>
        <dbReference type="EMBL" id="TDW23841.1"/>
    </source>
</evidence>
<reference evidence="1 2" key="1">
    <citation type="submission" date="2019-03" db="EMBL/GenBank/DDBJ databases">
        <title>Genomic Encyclopedia of Type Strains, Phase III (KMG-III): the genomes of soil and plant-associated and newly described type strains.</title>
        <authorList>
            <person name="Whitman W."/>
        </authorList>
    </citation>
    <scope>NUCLEOTIDE SEQUENCE [LARGE SCALE GENOMIC DNA]</scope>
    <source>
        <strain evidence="1 2">VKM Ac-2570</strain>
    </source>
</reference>